<evidence type="ECO:0000256" key="1">
    <source>
        <dbReference type="ARBA" id="ARBA00007692"/>
    </source>
</evidence>
<dbReference type="Gene3D" id="1.25.70.10">
    <property type="entry name" value="Transcription termination factor 3, mitochondrial"/>
    <property type="match status" value="1"/>
</dbReference>
<dbReference type="Proteomes" id="UP000008311">
    <property type="component" value="Unassembled WGS sequence"/>
</dbReference>
<dbReference type="InterPro" id="IPR003690">
    <property type="entry name" value="MTERF"/>
</dbReference>
<protein>
    <submittedName>
        <fullName evidence="5">Uncharacterized protein</fullName>
    </submittedName>
</protein>
<keyword evidence="3" id="KW-0809">Transit peptide</keyword>
<dbReference type="eggNOG" id="KOG1267">
    <property type="taxonomic scope" value="Eukaryota"/>
</dbReference>
<sequence>MQKKLHFLSAHKFSLPCTKLNNFPSPCHDFHSLSCSRTLHFPSLSSKTNTTIPLPRKSPKTTEPINNPPPQKPDDDFQEKMLYLDSLGLDIFSIADHHRRIILSASLTNIKSTVDLFTSMNFTSIEFRRIVSMCPEILALNSSSILPNFTFLLREARVNGSDLKRVINRRPRLLVSNVKHRLRPTLYFLQSIGIEEVNKHTYLLSCSVEDKLLPRIDYFEKMGFDYKEAVSMFRRFPPLFNYSIKDNIEPKLNYFVVEMGRDLKEVKEFPQYFSFSLENRIKPRHQSCVEKGVYFPLRALLKTNEEQFLKERKNRRPVKRSYVRIGSALLIPIEQAYHCMERFRAYLVWYAANW</sequence>
<dbReference type="Pfam" id="PF02536">
    <property type="entry name" value="mTERF"/>
    <property type="match status" value="1"/>
</dbReference>
<dbReference type="GO" id="GO:0006353">
    <property type="term" value="P:DNA-templated transcription termination"/>
    <property type="evidence" value="ECO:0007669"/>
    <property type="project" value="UniProtKB-KW"/>
</dbReference>
<reference evidence="6" key="1">
    <citation type="journal article" date="2010" name="Nat. Biotechnol.">
        <title>Draft genome sequence of the oilseed species Ricinus communis.</title>
        <authorList>
            <person name="Chan A.P."/>
            <person name="Crabtree J."/>
            <person name="Zhao Q."/>
            <person name="Lorenzi H."/>
            <person name="Orvis J."/>
            <person name="Puiu D."/>
            <person name="Melake-Berhan A."/>
            <person name="Jones K.M."/>
            <person name="Redman J."/>
            <person name="Chen G."/>
            <person name="Cahoon E.B."/>
            <person name="Gedil M."/>
            <person name="Stanke M."/>
            <person name="Haas B.J."/>
            <person name="Wortman J.R."/>
            <person name="Fraser-Liggett C.M."/>
            <person name="Ravel J."/>
            <person name="Rabinowicz P.D."/>
        </authorList>
    </citation>
    <scope>NUCLEOTIDE SEQUENCE [LARGE SCALE GENOMIC DNA]</scope>
    <source>
        <strain evidence="6">cv. Hale</strain>
    </source>
</reference>
<name>B9SVY4_RICCO</name>
<dbReference type="PANTHER" id="PTHR13068">
    <property type="entry name" value="CGI-12 PROTEIN-RELATED"/>
    <property type="match status" value="1"/>
</dbReference>
<comment type="similarity">
    <text evidence="1">Belongs to the mTERF family.</text>
</comment>
<keyword evidence="6" id="KW-1185">Reference proteome</keyword>
<evidence type="ECO:0000256" key="3">
    <source>
        <dbReference type="ARBA" id="ARBA00022946"/>
    </source>
</evidence>
<gene>
    <name evidence="5" type="ORF">RCOM_0225420</name>
</gene>
<organism evidence="5 6">
    <name type="scientific">Ricinus communis</name>
    <name type="common">Castor bean</name>
    <dbReference type="NCBI Taxonomy" id="3988"/>
    <lineage>
        <taxon>Eukaryota</taxon>
        <taxon>Viridiplantae</taxon>
        <taxon>Streptophyta</taxon>
        <taxon>Embryophyta</taxon>
        <taxon>Tracheophyta</taxon>
        <taxon>Spermatophyta</taxon>
        <taxon>Magnoliopsida</taxon>
        <taxon>eudicotyledons</taxon>
        <taxon>Gunneridae</taxon>
        <taxon>Pentapetalae</taxon>
        <taxon>rosids</taxon>
        <taxon>fabids</taxon>
        <taxon>Malpighiales</taxon>
        <taxon>Euphorbiaceae</taxon>
        <taxon>Acalyphoideae</taxon>
        <taxon>Acalypheae</taxon>
        <taxon>Ricinus</taxon>
    </lineage>
</organism>
<dbReference type="InParanoid" id="B9SVY4"/>
<keyword evidence="2" id="KW-0806">Transcription termination</keyword>
<dbReference type="GO" id="GO:0009507">
    <property type="term" value="C:chloroplast"/>
    <property type="evidence" value="ECO:0000318"/>
    <property type="project" value="GO_Central"/>
</dbReference>
<dbReference type="SMART" id="SM00733">
    <property type="entry name" value="Mterf"/>
    <property type="match status" value="6"/>
</dbReference>
<evidence type="ECO:0000256" key="2">
    <source>
        <dbReference type="ARBA" id="ARBA00022472"/>
    </source>
</evidence>
<accession>B9SVY4</accession>
<evidence type="ECO:0000313" key="5">
    <source>
        <dbReference type="EMBL" id="EEF32208.1"/>
    </source>
</evidence>
<proteinExistence type="inferred from homology"/>
<dbReference type="PANTHER" id="PTHR13068:SF46">
    <property type="entry name" value="OS03G0360600 PROTEIN"/>
    <property type="match status" value="1"/>
</dbReference>
<dbReference type="GO" id="GO:0003676">
    <property type="term" value="F:nucleic acid binding"/>
    <property type="evidence" value="ECO:0007669"/>
    <property type="project" value="InterPro"/>
</dbReference>
<evidence type="ECO:0000256" key="4">
    <source>
        <dbReference type="SAM" id="MobiDB-lite"/>
    </source>
</evidence>
<dbReference type="STRING" id="3988.B9SVY4"/>
<evidence type="ECO:0000313" key="6">
    <source>
        <dbReference type="Proteomes" id="UP000008311"/>
    </source>
</evidence>
<keyword evidence="2" id="KW-0805">Transcription regulation</keyword>
<dbReference type="GO" id="GO:0009658">
    <property type="term" value="P:chloroplast organization"/>
    <property type="evidence" value="ECO:0000318"/>
    <property type="project" value="GO_Central"/>
</dbReference>
<dbReference type="EMBL" id="EQ974180">
    <property type="protein sequence ID" value="EEF32208.1"/>
    <property type="molecule type" value="Genomic_DNA"/>
</dbReference>
<dbReference type="FunCoup" id="B9SVY4">
    <property type="interactions" value="1236"/>
</dbReference>
<dbReference type="InterPro" id="IPR038538">
    <property type="entry name" value="MTERF_sf"/>
</dbReference>
<feature type="region of interest" description="Disordered" evidence="4">
    <location>
        <begin position="46"/>
        <end position="76"/>
    </location>
</feature>
<keyword evidence="2" id="KW-0804">Transcription</keyword>
<dbReference type="AlphaFoldDB" id="B9SVY4"/>